<comment type="caution">
    <text evidence="5">The sequence shown here is derived from an EMBL/GenBank/DDBJ whole genome shotgun (WGS) entry which is preliminary data.</text>
</comment>
<keyword evidence="2" id="KW-0689">Ribosomal protein</keyword>
<evidence type="ECO:0000256" key="2">
    <source>
        <dbReference type="ARBA" id="ARBA00022980"/>
    </source>
</evidence>
<dbReference type="Proteomes" id="UP000663843">
    <property type="component" value="Unassembled WGS sequence"/>
</dbReference>
<feature type="compositionally biased region" description="Pro residues" evidence="4">
    <location>
        <begin position="25"/>
        <end position="39"/>
    </location>
</feature>
<evidence type="ECO:0000313" key="6">
    <source>
        <dbReference type="Proteomes" id="UP000663843"/>
    </source>
</evidence>
<sequence>MASSIRLKYASLDQVSRRWYATIPLAPPKPPKPPAPPADPNRIYTPRKSALHSEYSSTIQNSPFFVILGHQNFSVAKFTALRKDLAKIKPSKGAPADQPPAKLSVIRHAIFGAAVKSTQPQAAPLISSVQGPAAILTFPSLDPPYLKSALRTIERAVPTPKPGALVDPTKPRLHVIGAYAEGRVFQSAAIKNLSTLPTLDTLRAQLVGLLSAPAAQLAGVLDQARGGRLSRTLEGLKASLEESEKAE</sequence>
<dbReference type="PANTHER" id="PTHR11560">
    <property type="entry name" value="39S RIBOSOMAL PROTEIN L10, MITOCHONDRIAL"/>
    <property type="match status" value="1"/>
</dbReference>
<evidence type="ECO:0000313" key="5">
    <source>
        <dbReference type="EMBL" id="CAE6535549.1"/>
    </source>
</evidence>
<evidence type="ECO:0000256" key="3">
    <source>
        <dbReference type="ARBA" id="ARBA00023274"/>
    </source>
</evidence>
<keyword evidence="3" id="KW-0687">Ribonucleoprotein</keyword>
<evidence type="ECO:0000256" key="1">
    <source>
        <dbReference type="ARBA" id="ARBA00008889"/>
    </source>
</evidence>
<dbReference type="GO" id="GO:0005840">
    <property type="term" value="C:ribosome"/>
    <property type="evidence" value="ECO:0007669"/>
    <property type="project" value="UniProtKB-KW"/>
</dbReference>
<reference evidence="5" key="1">
    <citation type="submission" date="2021-01" db="EMBL/GenBank/DDBJ databases">
        <authorList>
            <person name="Kaushik A."/>
        </authorList>
    </citation>
    <scope>NUCLEOTIDE SEQUENCE</scope>
    <source>
        <strain evidence="5">AG2-2IIIB</strain>
    </source>
</reference>
<dbReference type="AlphaFoldDB" id="A0A8H3HRC4"/>
<comment type="similarity">
    <text evidence="1">Belongs to the universal ribosomal protein uL10 family.</text>
</comment>
<feature type="region of interest" description="Disordered" evidence="4">
    <location>
        <begin position="23"/>
        <end position="45"/>
    </location>
</feature>
<protein>
    <submittedName>
        <fullName evidence="5">Uncharacterized protein</fullName>
    </submittedName>
</protein>
<dbReference type="EMBL" id="CAJMWT010008805">
    <property type="protein sequence ID" value="CAE6535549.1"/>
    <property type="molecule type" value="Genomic_DNA"/>
</dbReference>
<dbReference type="GO" id="GO:1990904">
    <property type="term" value="C:ribonucleoprotein complex"/>
    <property type="evidence" value="ECO:0007669"/>
    <property type="project" value="UniProtKB-KW"/>
</dbReference>
<gene>
    <name evidence="5" type="ORF">RDB_LOCUS185653</name>
</gene>
<organism evidence="5 6">
    <name type="scientific">Rhizoctonia solani</name>
    <dbReference type="NCBI Taxonomy" id="456999"/>
    <lineage>
        <taxon>Eukaryota</taxon>
        <taxon>Fungi</taxon>
        <taxon>Dikarya</taxon>
        <taxon>Basidiomycota</taxon>
        <taxon>Agaricomycotina</taxon>
        <taxon>Agaricomycetes</taxon>
        <taxon>Cantharellales</taxon>
        <taxon>Ceratobasidiaceae</taxon>
        <taxon>Rhizoctonia</taxon>
    </lineage>
</organism>
<proteinExistence type="inferred from homology"/>
<dbReference type="InterPro" id="IPR001790">
    <property type="entry name" value="Ribosomal_uL10"/>
</dbReference>
<dbReference type="SUPFAM" id="SSF160369">
    <property type="entry name" value="Ribosomal protein L10-like"/>
    <property type="match status" value="1"/>
</dbReference>
<dbReference type="Pfam" id="PF00466">
    <property type="entry name" value="Ribosomal_L10"/>
    <property type="match status" value="1"/>
</dbReference>
<evidence type="ECO:0000256" key="4">
    <source>
        <dbReference type="SAM" id="MobiDB-lite"/>
    </source>
</evidence>
<name>A0A8H3HRC4_9AGAM</name>
<dbReference type="InterPro" id="IPR043141">
    <property type="entry name" value="Ribosomal_uL10-like_sf"/>
</dbReference>
<accession>A0A8H3HRC4</accession>
<dbReference type="Gene3D" id="3.30.70.1730">
    <property type="match status" value="1"/>
</dbReference>
<dbReference type="InterPro" id="IPR047865">
    <property type="entry name" value="Ribosomal_uL10_bac_type"/>
</dbReference>